<dbReference type="Proteomes" id="UP000264006">
    <property type="component" value="Chromosome"/>
</dbReference>
<accession>A0A346Y539</accession>
<keyword evidence="5 12" id="KW-0378">Hydrolase</keyword>
<dbReference type="InterPro" id="IPR007692">
    <property type="entry name" value="DNA_helicase_DnaB"/>
</dbReference>
<keyword evidence="7 12" id="KW-0067">ATP-binding</keyword>
<dbReference type="RefSeq" id="WP_114593745.1">
    <property type="nucleotide sequence ID" value="NZ_CAXIBR010000020.1"/>
</dbReference>
<dbReference type="GO" id="GO:0042802">
    <property type="term" value="F:identical protein binding"/>
    <property type="evidence" value="ECO:0007669"/>
    <property type="project" value="UniProtKB-ARBA"/>
</dbReference>
<keyword evidence="9" id="KW-0413">Isomerase</keyword>
<dbReference type="FunFam" id="3.40.50.300:FF:000076">
    <property type="entry name" value="Replicative DNA helicase"/>
    <property type="match status" value="1"/>
</dbReference>
<dbReference type="KEGG" id="euz:DVS28_a4929"/>
<dbReference type="Gene3D" id="3.40.50.300">
    <property type="entry name" value="P-loop containing nucleotide triphosphate hydrolases"/>
    <property type="match status" value="1"/>
</dbReference>
<dbReference type="InterPro" id="IPR036185">
    <property type="entry name" value="DNA_heli_DnaB-like_N_sf"/>
</dbReference>
<dbReference type="PANTHER" id="PTHR30153:SF2">
    <property type="entry name" value="REPLICATIVE DNA HELICASE"/>
    <property type="match status" value="1"/>
</dbReference>
<feature type="domain" description="SF4 helicase" evidence="14">
    <location>
        <begin position="189"/>
        <end position="454"/>
    </location>
</feature>
<comment type="catalytic activity">
    <reaction evidence="10 12">
        <text>ATP + H2O = ADP + phosphate + H(+)</text>
        <dbReference type="Rhea" id="RHEA:13065"/>
        <dbReference type="ChEBI" id="CHEBI:15377"/>
        <dbReference type="ChEBI" id="CHEBI:15378"/>
        <dbReference type="ChEBI" id="CHEBI:30616"/>
        <dbReference type="ChEBI" id="CHEBI:43474"/>
        <dbReference type="ChEBI" id="CHEBI:456216"/>
        <dbReference type="EC" id="5.6.2.3"/>
    </reaction>
</comment>
<feature type="region of interest" description="Disordered" evidence="13">
    <location>
        <begin position="1"/>
        <end position="20"/>
    </location>
</feature>
<evidence type="ECO:0000256" key="6">
    <source>
        <dbReference type="ARBA" id="ARBA00022806"/>
    </source>
</evidence>
<evidence type="ECO:0000313" key="15">
    <source>
        <dbReference type="EMBL" id="AXV09586.1"/>
    </source>
</evidence>
<dbReference type="Gene3D" id="1.10.860.10">
    <property type="entry name" value="DNAb Helicase, Chain A"/>
    <property type="match status" value="1"/>
</dbReference>
<keyword evidence="16" id="KW-1185">Reference proteome</keyword>
<dbReference type="EMBL" id="CP031165">
    <property type="protein sequence ID" value="AXV09586.1"/>
    <property type="molecule type" value="Genomic_DNA"/>
</dbReference>
<dbReference type="OrthoDB" id="9773982at2"/>
<dbReference type="Pfam" id="PF00772">
    <property type="entry name" value="DnaB"/>
    <property type="match status" value="1"/>
</dbReference>
<keyword evidence="4 12" id="KW-0547">Nucleotide-binding</keyword>
<dbReference type="PANTHER" id="PTHR30153">
    <property type="entry name" value="REPLICATIVE DNA HELICASE DNAB"/>
    <property type="match status" value="1"/>
</dbReference>
<evidence type="ECO:0000256" key="11">
    <source>
        <dbReference type="NCBIfam" id="TIGR00665"/>
    </source>
</evidence>
<dbReference type="GO" id="GO:0005524">
    <property type="term" value="F:ATP binding"/>
    <property type="evidence" value="ECO:0007669"/>
    <property type="project" value="UniProtKB-UniRule"/>
</dbReference>
<dbReference type="InterPro" id="IPR007694">
    <property type="entry name" value="DNA_helicase_DnaB-like_C"/>
</dbReference>
<organism evidence="15 16">
    <name type="scientific">Euzebya pacifica</name>
    <dbReference type="NCBI Taxonomy" id="1608957"/>
    <lineage>
        <taxon>Bacteria</taxon>
        <taxon>Bacillati</taxon>
        <taxon>Actinomycetota</taxon>
        <taxon>Nitriliruptoria</taxon>
        <taxon>Euzebyales</taxon>
    </lineage>
</organism>
<evidence type="ECO:0000256" key="5">
    <source>
        <dbReference type="ARBA" id="ARBA00022801"/>
    </source>
</evidence>
<dbReference type="AlphaFoldDB" id="A0A346Y539"/>
<sequence length="483" mass="52275">MATVPDYDAPSPEGGYQRTPPYSLEAEISVLGSMLLSADAIAEVSESVSPADFYRGAHRTMFEAMCDLYDKGEPVDTVTLADELERRGKLADVGGAIAIADISAQVPTPANAVYYARIVTDRALKRRLIEAGSTLTKLGFDLEKSGADAVDEAEAHVFDLANKQRKGEFVPMRDLLSEAFDLIEKLHESDSTITGLETGFTDLDQLTSGLQPGQLIILAARPAMGKSTLVTNMITNVAAGQRKPAAIFSLEMGQMEIVQRMLSAEAKLDSDRLRTGKLRHDDWPKLSKAMGKLSEAPLFIDDTPGITMMEIRSKCRRIAQRHGLSLIVVDYLQLMESHKKSDGRVQEVAEFSRGLKVLAKEIGCPVIALSQLSRKPEERTDRRPMLSDLRESGAIEQDADIVGFIYRDEVYNPDTEAKGEAELIIAKHRAGRLATVRLSFLGHHSRFANIARTPGPPPGSGGGGGGYAPPPAAPAYPSTGGAI</sequence>
<evidence type="ECO:0000256" key="10">
    <source>
        <dbReference type="ARBA" id="ARBA00048954"/>
    </source>
</evidence>
<evidence type="ECO:0000256" key="4">
    <source>
        <dbReference type="ARBA" id="ARBA00022741"/>
    </source>
</evidence>
<dbReference type="GO" id="GO:0003677">
    <property type="term" value="F:DNA binding"/>
    <property type="evidence" value="ECO:0007669"/>
    <property type="project" value="UniProtKB-UniRule"/>
</dbReference>
<comment type="function">
    <text evidence="12">The main replicative DNA helicase, it participates in initiation and elongation during chromosome replication. Travels ahead of the DNA replisome, separating dsDNA into templates for DNA synthesis. A processive ATP-dependent 5'-3' DNA helicase it has DNA-dependent ATPase activity.</text>
</comment>
<dbReference type="SUPFAM" id="SSF48024">
    <property type="entry name" value="N-terminal domain of DnaB helicase"/>
    <property type="match status" value="1"/>
</dbReference>
<gene>
    <name evidence="15" type="ORF">DVS28_a4929</name>
</gene>
<evidence type="ECO:0000256" key="9">
    <source>
        <dbReference type="ARBA" id="ARBA00023235"/>
    </source>
</evidence>
<evidence type="ECO:0000313" key="16">
    <source>
        <dbReference type="Proteomes" id="UP000264006"/>
    </source>
</evidence>
<dbReference type="GO" id="GO:0006269">
    <property type="term" value="P:DNA replication, synthesis of primer"/>
    <property type="evidence" value="ECO:0007669"/>
    <property type="project" value="UniProtKB-UniRule"/>
</dbReference>
<dbReference type="GO" id="GO:0005829">
    <property type="term" value="C:cytosol"/>
    <property type="evidence" value="ECO:0007669"/>
    <property type="project" value="TreeGrafter"/>
</dbReference>
<dbReference type="InterPro" id="IPR027417">
    <property type="entry name" value="P-loop_NTPase"/>
</dbReference>
<keyword evidence="8 12" id="KW-0238">DNA-binding</keyword>
<dbReference type="NCBIfam" id="NF004384">
    <property type="entry name" value="PRK05748.1"/>
    <property type="match status" value="1"/>
</dbReference>
<dbReference type="GO" id="GO:1990077">
    <property type="term" value="C:primosome complex"/>
    <property type="evidence" value="ECO:0007669"/>
    <property type="project" value="UniProtKB-UniRule"/>
</dbReference>
<reference evidence="15 16" key="1">
    <citation type="submission" date="2018-09" db="EMBL/GenBank/DDBJ databases">
        <title>Complete genome sequence of Euzebya sp. DY32-46 isolated from seawater of Pacific Ocean.</title>
        <authorList>
            <person name="Xu L."/>
            <person name="Wu Y.-H."/>
            <person name="Xu X.-W."/>
        </authorList>
    </citation>
    <scope>NUCLEOTIDE SEQUENCE [LARGE SCALE GENOMIC DNA]</scope>
    <source>
        <strain evidence="15 16">DY32-46</strain>
    </source>
</reference>
<protein>
    <recommendedName>
        <fullName evidence="11 12">Replicative DNA helicase</fullName>
        <ecNumber evidence="11 12">5.6.2.3</ecNumber>
    </recommendedName>
</protein>
<evidence type="ECO:0000256" key="2">
    <source>
        <dbReference type="ARBA" id="ARBA00022515"/>
    </source>
</evidence>
<dbReference type="Pfam" id="PF03796">
    <property type="entry name" value="DnaB_C"/>
    <property type="match status" value="1"/>
</dbReference>
<dbReference type="EC" id="5.6.2.3" evidence="11 12"/>
<dbReference type="InterPro" id="IPR007693">
    <property type="entry name" value="DNA_helicase_DnaB-like_N"/>
</dbReference>
<comment type="similarity">
    <text evidence="1 12">Belongs to the helicase family. DnaB subfamily.</text>
</comment>
<dbReference type="NCBIfam" id="TIGR00665">
    <property type="entry name" value="DnaB"/>
    <property type="match status" value="1"/>
</dbReference>
<keyword evidence="6 12" id="KW-0347">Helicase</keyword>
<dbReference type="GO" id="GO:0016887">
    <property type="term" value="F:ATP hydrolysis activity"/>
    <property type="evidence" value="ECO:0007669"/>
    <property type="project" value="RHEA"/>
</dbReference>
<evidence type="ECO:0000256" key="1">
    <source>
        <dbReference type="ARBA" id="ARBA00008428"/>
    </source>
</evidence>
<evidence type="ECO:0000256" key="12">
    <source>
        <dbReference type="RuleBase" id="RU362085"/>
    </source>
</evidence>
<keyword evidence="3 12" id="KW-0235">DNA replication</keyword>
<dbReference type="CDD" id="cd00984">
    <property type="entry name" value="DnaB_C"/>
    <property type="match status" value="1"/>
</dbReference>
<dbReference type="SUPFAM" id="SSF52540">
    <property type="entry name" value="P-loop containing nucleoside triphosphate hydrolases"/>
    <property type="match status" value="1"/>
</dbReference>
<feature type="region of interest" description="Disordered" evidence="13">
    <location>
        <begin position="452"/>
        <end position="483"/>
    </location>
</feature>
<dbReference type="GO" id="GO:0043139">
    <property type="term" value="F:5'-3' DNA helicase activity"/>
    <property type="evidence" value="ECO:0007669"/>
    <property type="project" value="UniProtKB-EC"/>
</dbReference>
<evidence type="ECO:0000256" key="8">
    <source>
        <dbReference type="ARBA" id="ARBA00023125"/>
    </source>
</evidence>
<evidence type="ECO:0000256" key="7">
    <source>
        <dbReference type="ARBA" id="ARBA00022840"/>
    </source>
</evidence>
<proteinExistence type="inferred from homology"/>
<dbReference type="InterPro" id="IPR016136">
    <property type="entry name" value="DNA_helicase_N/primase_C"/>
</dbReference>
<dbReference type="FunFam" id="1.10.860.10:FF:000001">
    <property type="entry name" value="Replicative DNA helicase"/>
    <property type="match status" value="1"/>
</dbReference>
<dbReference type="PROSITE" id="PS51199">
    <property type="entry name" value="SF4_HELICASE"/>
    <property type="match status" value="1"/>
</dbReference>
<evidence type="ECO:0000256" key="13">
    <source>
        <dbReference type="SAM" id="MobiDB-lite"/>
    </source>
</evidence>
<name>A0A346Y539_9ACTN</name>
<evidence type="ECO:0000259" key="14">
    <source>
        <dbReference type="PROSITE" id="PS51199"/>
    </source>
</evidence>
<keyword evidence="2 12" id="KW-0639">Primosome</keyword>
<evidence type="ECO:0000256" key="3">
    <source>
        <dbReference type="ARBA" id="ARBA00022705"/>
    </source>
</evidence>